<protein>
    <recommendedName>
        <fullName evidence="3">Acyl-CoA carboxylase subunit epsilon</fullName>
    </recommendedName>
</protein>
<dbReference type="GO" id="GO:0004658">
    <property type="term" value="F:propionyl-CoA carboxylase activity"/>
    <property type="evidence" value="ECO:0007669"/>
    <property type="project" value="InterPro"/>
</dbReference>
<evidence type="ECO:0000313" key="2">
    <source>
        <dbReference type="Proteomes" id="UP000632289"/>
    </source>
</evidence>
<comment type="caution">
    <text evidence="1">The sequence shown here is derived from an EMBL/GenBank/DDBJ whole genome shotgun (WGS) entry which is preliminary data.</text>
</comment>
<organism evidence="1 2">
    <name type="scientific">Streptomyces chumphonensis</name>
    <dbReference type="NCBI Taxonomy" id="1214925"/>
    <lineage>
        <taxon>Bacteria</taxon>
        <taxon>Bacillati</taxon>
        <taxon>Actinomycetota</taxon>
        <taxon>Actinomycetes</taxon>
        <taxon>Kitasatosporales</taxon>
        <taxon>Streptomycetaceae</taxon>
        <taxon>Streptomyces</taxon>
    </lineage>
</organism>
<reference evidence="1" key="1">
    <citation type="submission" date="2020-09" db="EMBL/GenBank/DDBJ databases">
        <title>Secondary metabolite and genome analysis of marine Streptomyces chumphonensis KK1-2T.</title>
        <authorList>
            <person name="Phongsopitanun W."/>
            <person name="Kanchanasin P."/>
            <person name="Pittayakhajonwut P."/>
            <person name="Suwanborirux K."/>
            <person name="Tanasupawat S."/>
        </authorList>
    </citation>
    <scope>NUCLEOTIDE SEQUENCE</scope>
    <source>
        <strain evidence="1">KK1-2</strain>
    </source>
</reference>
<accession>A0A927F2Q9</accession>
<sequence length="93" mass="9734">MADTPGTTGSNPPEPANRLLGAASWRITRGSPTAEEVAALAVVLSARLRERDALADGAAAGRGGVRWGFVSRPDHPAARSWVHRPLPGWRSAA</sequence>
<dbReference type="RefSeq" id="WP_191211765.1">
    <property type="nucleotide sequence ID" value="NZ_BAABKL010000050.1"/>
</dbReference>
<gene>
    <name evidence="1" type="ORF">IF129_23230</name>
</gene>
<keyword evidence="2" id="KW-1185">Reference proteome</keyword>
<proteinExistence type="predicted"/>
<name>A0A927F2Q9_9ACTN</name>
<dbReference type="InterPro" id="IPR032716">
    <property type="entry name" value="ACC_epsilon"/>
</dbReference>
<evidence type="ECO:0000313" key="1">
    <source>
        <dbReference type="EMBL" id="MBD3934464.1"/>
    </source>
</evidence>
<dbReference type="GO" id="GO:0003989">
    <property type="term" value="F:acetyl-CoA carboxylase activity"/>
    <property type="evidence" value="ECO:0007669"/>
    <property type="project" value="InterPro"/>
</dbReference>
<dbReference type="EMBL" id="JACXYU010000017">
    <property type="protein sequence ID" value="MBD3934464.1"/>
    <property type="molecule type" value="Genomic_DNA"/>
</dbReference>
<dbReference type="Proteomes" id="UP000632289">
    <property type="component" value="Unassembled WGS sequence"/>
</dbReference>
<dbReference type="AlphaFoldDB" id="A0A927F2Q9"/>
<dbReference type="Pfam" id="PF13822">
    <property type="entry name" value="ACC_epsilon"/>
    <property type="match status" value="1"/>
</dbReference>
<evidence type="ECO:0008006" key="3">
    <source>
        <dbReference type="Google" id="ProtNLM"/>
    </source>
</evidence>